<dbReference type="InterPro" id="IPR058647">
    <property type="entry name" value="BSH_CzcB-like"/>
</dbReference>
<dbReference type="GO" id="GO:1990961">
    <property type="term" value="P:xenobiotic detoxification by transmembrane export across the plasma membrane"/>
    <property type="evidence" value="ECO:0007669"/>
    <property type="project" value="InterPro"/>
</dbReference>
<dbReference type="InterPro" id="IPR058792">
    <property type="entry name" value="Beta-barrel_RND_2"/>
</dbReference>
<comment type="similarity">
    <text evidence="1">Belongs to the membrane fusion protein (MFP) (TC 8.A.1) family.</text>
</comment>
<comment type="caution">
    <text evidence="8">The sequence shown here is derived from an EMBL/GenBank/DDBJ whole genome shotgun (WGS) entry which is preliminary data.</text>
</comment>
<evidence type="ECO:0000256" key="1">
    <source>
        <dbReference type="ARBA" id="ARBA00009477"/>
    </source>
</evidence>
<evidence type="ECO:0000256" key="2">
    <source>
        <dbReference type="ARBA" id="ARBA00023054"/>
    </source>
</evidence>
<dbReference type="SUPFAM" id="SSF111369">
    <property type="entry name" value="HlyD-like secretion proteins"/>
    <property type="match status" value="1"/>
</dbReference>
<dbReference type="Proteomes" id="UP000652231">
    <property type="component" value="Unassembled WGS sequence"/>
</dbReference>
<sequence>MKNILYILFAISLLIACSDNKSSSTVDSVIDEGNLTKMKDKRTEVLASYDSIGKLLSQLEMAIAEKDTAKNHPLVSVFKIKDTVFESFITLQGNVDTRQNILIFPEYQGVLTTVNVKEGQQVSKGQLLAKIDDGGLSSQLAQLETQYELAKTTYERQQRLWDQKIGSEIQLLQAKTNMESTQSSVKQLRSQLEKTTIRAPFSGVIDAIITEQGQVVGPGGQALMRLVSLSDMYVKASVPESYTQSVAIGTPVKVNLNSIDTIVNGEISNVGSYINPTNRTFQVEVKIPNVQRKVKPNMMANLQINNYSKENAIAIPANAIQESATGEKYVYVLNQIEDQNAIVIRTQIETGRKNNGFIEVLSGLSDTDIIVKEGALTLKDGMTITFNEEN</sequence>
<dbReference type="PANTHER" id="PTHR30469">
    <property type="entry name" value="MULTIDRUG RESISTANCE PROTEIN MDTA"/>
    <property type="match status" value="1"/>
</dbReference>
<dbReference type="RefSeq" id="WP_188438826.1">
    <property type="nucleotide sequence ID" value="NZ_BMGK01000001.1"/>
</dbReference>
<dbReference type="InterPro" id="IPR058648">
    <property type="entry name" value="HH_CzcB-like"/>
</dbReference>
<dbReference type="GO" id="GO:0019898">
    <property type="term" value="C:extrinsic component of membrane"/>
    <property type="evidence" value="ECO:0007669"/>
    <property type="project" value="InterPro"/>
</dbReference>
<feature type="domain" description="Multidrug resistance protein MdtA-like C-terminal permuted SH3" evidence="6">
    <location>
        <begin position="311"/>
        <end position="374"/>
    </location>
</feature>
<dbReference type="Pfam" id="PF25973">
    <property type="entry name" value="BSH_CzcB"/>
    <property type="match status" value="1"/>
</dbReference>
<keyword evidence="9" id="KW-1185">Reference proteome</keyword>
<dbReference type="NCBIfam" id="TIGR01730">
    <property type="entry name" value="RND_mfp"/>
    <property type="match status" value="1"/>
</dbReference>
<evidence type="ECO:0000259" key="4">
    <source>
        <dbReference type="Pfam" id="PF25893"/>
    </source>
</evidence>
<dbReference type="InterPro" id="IPR006143">
    <property type="entry name" value="RND_pump_MFP"/>
</dbReference>
<accession>A0A8J2Y523</accession>
<dbReference type="Gene3D" id="2.40.420.20">
    <property type="match status" value="1"/>
</dbReference>
<dbReference type="GO" id="GO:0030313">
    <property type="term" value="C:cell envelope"/>
    <property type="evidence" value="ECO:0007669"/>
    <property type="project" value="UniProtKB-SubCell"/>
</dbReference>
<dbReference type="GO" id="GO:1990281">
    <property type="term" value="C:efflux pump complex"/>
    <property type="evidence" value="ECO:0007669"/>
    <property type="project" value="TreeGrafter"/>
</dbReference>
<evidence type="ECO:0000313" key="9">
    <source>
        <dbReference type="Proteomes" id="UP000652231"/>
    </source>
</evidence>
<feature type="domain" description="CusB-like beta-barrel" evidence="5">
    <location>
        <begin position="234"/>
        <end position="306"/>
    </location>
</feature>
<evidence type="ECO:0000259" key="5">
    <source>
        <dbReference type="Pfam" id="PF25954"/>
    </source>
</evidence>
<dbReference type="EMBL" id="BMGK01000001">
    <property type="protein sequence ID" value="GGD82495.1"/>
    <property type="molecule type" value="Genomic_DNA"/>
</dbReference>
<dbReference type="AlphaFoldDB" id="A0A8J2Y523"/>
<gene>
    <name evidence="8" type="ORF">GCM10011312_03390</name>
</gene>
<dbReference type="Pfam" id="PF25954">
    <property type="entry name" value="Beta-barrel_RND_2"/>
    <property type="match status" value="1"/>
</dbReference>
<dbReference type="Gene3D" id="6.10.140.1990">
    <property type="match status" value="1"/>
</dbReference>
<keyword evidence="2 3" id="KW-0175">Coiled coil</keyword>
<dbReference type="InterPro" id="IPR058627">
    <property type="entry name" value="MdtA-like_C"/>
</dbReference>
<evidence type="ECO:0000256" key="3">
    <source>
        <dbReference type="SAM" id="Coils"/>
    </source>
</evidence>
<dbReference type="Gene3D" id="2.40.30.170">
    <property type="match status" value="1"/>
</dbReference>
<evidence type="ECO:0000313" key="8">
    <source>
        <dbReference type="EMBL" id="GGD82495.1"/>
    </source>
</evidence>
<dbReference type="GO" id="GO:1990195">
    <property type="term" value="C:macrolide transmembrane transporter complex"/>
    <property type="evidence" value="ECO:0007669"/>
    <property type="project" value="InterPro"/>
</dbReference>
<dbReference type="Pfam" id="PF25967">
    <property type="entry name" value="RND-MFP_C"/>
    <property type="match status" value="1"/>
</dbReference>
<evidence type="ECO:0000259" key="6">
    <source>
        <dbReference type="Pfam" id="PF25967"/>
    </source>
</evidence>
<feature type="domain" description="CzcB-like barrel-sandwich hybrid" evidence="7">
    <location>
        <begin position="103"/>
        <end position="216"/>
    </location>
</feature>
<feature type="domain" description="CzcB-like alpha-helical hairpin" evidence="4">
    <location>
        <begin position="136"/>
        <end position="193"/>
    </location>
</feature>
<dbReference type="Pfam" id="PF25893">
    <property type="entry name" value="HH_CzcB"/>
    <property type="match status" value="1"/>
</dbReference>
<reference evidence="8" key="1">
    <citation type="journal article" date="2014" name="Int. J. Syst. Evol. Microbiol.">
        <title>Complete genome sequence of Corynebacterium casei LMG S-19264T (=DSM 44701T), isolated from a smear-ripened cheese.</title>
        <authorList>
            <consortium name="US DOE Joint Genome Institute (JGI-PGF)"/>
            <person name="Walter F."/>
            <person name="Albersmeier A."/>
            <person name="Kalinowski J."/>
            <person name="Ruckert C."/>
        </authorList>
    </citation>
    <scope>NUCLEOTIDE SEQUENCE</scope>
    <source>
        <strain evidence="8">CGMCC 1.12924</strain>
    </source>
</reference>
<evidence type="ECO:0000259" key="7">
    <source>
        <dbReference type="Pfam" id="PF25973"/>
    </source>
</evidence>
<reference evidence="8" key="2">
    <citation type="submission" date="2020-09" db="EMBL/GenBank/DDBJ databases">
        <authorList>
            <person name="Sun Q."/>
            <person name="Zhou Y."/>
        </authorList>
    </citation>
    <scope>NUCLEOTIDE SEQUENCE</scope>
    <source>
        <strain evidence="8">CGMCC 1.12924</strain>
    </source>
</reference>
<dbReference type="GO" id="GO:0015562">
    <property type="term" value="F:efflux transmembrane transporter activity"/>
    <property type="evidence" value="ECO:0007669"/>
    <property type="project" value="TreeGrafter"/>
</dbReference>
<name>A0A8J2Y523_9FLAO</name>
<dbReference type="PANTHER" id="PTHR30469:SF15">
    <property type="entry name" value="HLYD FAMILY OF SECRETION PROTEINS"/>
    <property type="match status" value="1"/>
</dbReference>
<dbReference type="PROSITE" id="PS51257">
    <property type="entry name" value="PROKAR_LIPOPROTEIN"/>
    <property type="match status" value="1"/>
</dbReference>
<feature type="coiled-coil region" evidence="3">
    <location>
        <begin position="140"/>
        <end position="198"/>
    </location>
</feature>
<organism evidence="8 9">
    <name type="scientific">Planktosalinus lacus</name>
    <dbReference type="NCBI Taxonomy" id="1526573"/>
    <lineage>
        <taxon>Bacteria</taxon>
        <taxon>Pseudomonadati</taxon>
        <taxon>Bacteroidota</taxon>
        <taxon>Flavobacteriia</taxon>
        <taxon>Flavobacteriales</taxon>
        <taxon>Flavobacteriaceae</taxon>
        <taxon>Planktosalinus</taxon>
    </lineage>
</organism>
<protein>
    <submittedName>
        <fullName evidence="8">RND transporter</fullName>
    </submittedName>
</protein>
<dbReference type="Gene3D" id="2.40.50.100">
    <property type="match status" value="1"/>
</dbReference>
<proteinExistence type="inferred from homology"/>
<dbReference type="InterPro" id="IPR030190">
    <property type="entry name" value="MacA_alpha-hairpin_sf"/>
</dbReference>